<evidence type="ECO:0000313" key="2">
    <source>
        <dbReference type="Proteomes" id="UP000239576"/>
    </source>
</evidence>
<proteinExistence type="predicted"/>
<keyword evidence="2" id="KW-1185">Reference proteome</keyword>
<name>A0A2T1DXS1_9CYAN</name>
<protein>
    <submittedName>
        <fullName evidence="1">Uncharacterized protein</fullName>
    </submittedName>
</protein>
<dbReference type="Proteomes" id="UP000239576">
    <property type="component" value="Unassembled WGS sequence"/>
</dbReference>
<reference evidence="1 2" key="2">
    <citation type="submission" date="2018-03" db="EMBL/GenBank/DDBJ databases">
        <title>The ancient ancestry and fast evolution of plastids.</title>
        <authorList>
            <person name="Moore K.R."/>
            <person name="Magnabosco C."/>
            <person name="Momper L."/>
            <person name="Gold D.A."/>
            <person name="Bosak T."/>
            <person name="Fournier G.P."/>
        </authorList>
    </citation>
    <scope>NUCLEOTIDE SEQUENCE [LARGE SCALE GENOMIC DNA]</scope>
    <source>
        <strain evidence="1 2">ULC18</strain>
    </source>
</reference>
<evidence type="ECO:0000313" key="1">
    <source>
        <dbReference type="EMBL" id="PSB25303.1"/>
    </source>
</evidence>
<dbReference type="AlphaFoldDB" id="A0A2T1DXS1"/>
<comment type="caution">
    <text evidence="1">The sequence shown here is derived from an EMBL/GenBank/DDBJ whole genome shotgun (WGS) entry which is preliminary data.</text>
</comment>
<organism evidence="1 2">
    <name type="scientific">Stenomitos frigidus ULC18</name>
    <dbReference type="NCBI Taxonomy" id="2107698"/>
    <lineage>
        <taxon>Bacteria</taxon>
        <taxon>Bacillati</taxon>
        <taxon>Cyanobacteriota</taxon>
        <taxon>Cyanophyceae</taxon>
        <taxon>Leptolyngbyales</taxon>
        <taxon>Leptolyngbyaceae</taxon>
        <taxon>Stenomitos</taxon>
    </lineage>
</organism>
<reference evidence="2" key="1">
    <citation type="submission" date="2018-02" db="EMBL/GenBank/DDBJ databases">
        <authorList>
            <person name="Moore K."/>
            <person name="Momper L."/>
        </authorList>
    </citation>
    <scope>NUCLEOTIDE SEQUENCE [LARGE SCALE GENOMIC DNA]</scope>
    <source>
        <strain evidence="2">ULC18</strain>
    </source>
</reference>
<dbReference type="EMBL" id="PVWK01000126">
    <property type="protein sequence ID" value="PSB25303.1"/>
    <property type="molecule type" value="Genomic_DNA"/>
</dbReference>
<accession>A0A2T1DXS1</accession>
<sequence length="104" mass="12048">MPHWGKVAPLGCCQHSRRHHHHEHAQEQQPDDADFCHKGLNATRDLAGRTLNRCTCPNWHTRFLSHEIIGRKIIADDSNIRARGCLRQQTTKMLLTKLLHGFIR</sequence>
<gene>
    <name evidence="1" type="ORF">C7B82_23470</name>
</gene>